<keyword evidence="4" id="KW-0732">Signal</keyword>
<evidence type="ECO:0000256" key="9">
    <source>
        <dbReference type="SAM" id="MobiDB-lite"/>
    </source>
</evidence>
<dbReference type="InterPro" id="IPR009011">
    <property type="entry name" value="Man6P_isomerase_rcpt-bd_dom_sf"/>
</dbReference>
<dbReference type="GO" id="GO:0005770">
    <property type="term" value="C:late endosome"/>
    <property type="evidence" value="ECO:0007669"/>
    <property type="project" value="TreeGrafter"/>
</dbReference>
<dbReference type="AlphaFoldDB" id="A0A0B7K4V4"/>
<keyword evidence="6 10" id="KW-0472">Membrane</keyword>
<evidence type="ECO:0000256" key="10">
    <source>
        <dbReference type="SAM" id="Phobius"/>
    </source>
</evidence>
<dbReference type="GO" id="GO:0010008">
    <property type="term" value="C:endosome membrane"/>
    <property type="evidence" value="ECO:0007669"/>
    <property type="project" value="UniProtKB-SubCell"/>
</dbReference>
<evidence type="ECO:0000256" key="7">
    <source>
        <dbReference type="ARBA" id="ARBA00023157"/>
    </source>
</evidence>
<keyword evidence="3 10" id="KW-0812">Transmembrane</keyword>
<evidence type="ECO:0000256" key="1">
    <source>
        <dbReference type="ARBA" id="ARBA00004308"/>
    </source>
</evidence>
<organism evidence="12">
    <name type="scientific">Bionectria ochroleuca</name>
    <name type="common">Gliocladium roseum</name>
    <dbReference type="NCBI Taxonomy" id="29856"/>
    <lineage>
        <taxon>Eukaryota</taxon>
        <taxon>Fungi</taxon>
        <taxon>Dikarya</taxon>
        <taxon>Ascomycota</taxon>
        <taxon>Pezizomycotina</taxon>
        <taxon>Sordariomycetes</taxon>
        <taxon>Hypocreomycetidae</taxon>
        <taxon>Hypocreales</taxon>
        <taxon>Bionectriaceae</taxon>
        <taxon>Clonostachys</taxon>
    </lineage>
</organism>
<dbReference type="Pfam" id="PF02157">
    <property type="entry name" value="Man-6-P_recep"/>
    <property type="match status" value="1"/>
</dbReference>
<reference evidence="12" key="1">
    <citation type="submission" date="2015-01" db="EMBL/GenBank/DDBJ databases">
        <authorList>
            <person name="Durling Mikael"/>
        </authorList>
    </citation>
    <scope>NUCLEOTIDE SEQUENCE</scope>
</reference>
<feature type="region of interest" description="Disordered" evidence="9">
    <location>
        <begin position="172"/>
        <end position="225"/>
    </location>
</feature>
<evidence type="ECO:0000256" key="2">
    <source>
        <dbReference type="ARBA" id="ARBA00022448"/>
    </source>
</evidence>
<dbReference type="Gene3D" id="2.70.130.10">
    <property type="entry name" value="Mannose-6-phosphate receptor binding domain"/>
    <property type="match status" value="2"/>
</dbReference>
<evidence type="ECO:0000256" key="3">
    <source>
        <dbReference type="ARBA" id="ARBA00022692"/>
    </source>
</evidence>
<dbReference type="PANTHER" id="PTHR15071">
    <property type="entry name" value="MANNOSE-6-PHOSPHATE RECEPTOR FAMILY MEMBER"/>
    <property type="match status" value="1"/>
</dbReference>
<proteinExistence type="predicted"/>
<evidence type="ECO:0000256" key="8">
    <source>
        <dbReference type="ARBA" id="ARBA00023180"/>
    </source>
</evidence>
<dbReference type="InterPro" id="IPR028927">
    <property type="entry name" value="Man-6-P_rcpt"/>
</dbReference>
<evidence type="ECO:0000256" key="5">
    <source>
        <dbReference type="ARBA" id="ARBA00022989"/>
    </source>
</evidence>
<protein>
    <recommendedName>
        <fullName evidence="11">MRH domain-containing protein</fullName>
    </recommendedName>
</protein>
<keyword evidence="7" id="KW-1015">Disulfide bond</keyword>
<dbReference type="SUPFAM" id="SSF50911">
    <property type="entry name" value="Mannose 6-phosphate receptor domain"/>
    <property type="match status" value="1"/>
</dbReference>
<dbReference type="EMBL" id="CDPU01000019">
    <property type="protein sequence ID" value="CEO50597.1"/>
    <property type="molecule type" value="Genomic_DNA"/>
</dbReference>
<keyword evidence="5 10" id="KW-1133">Transmembrane helix</keyword>
<sequence>PPLPLAPAGAFVTPADSYIPDRPSCARPRFHYEHFYTMRLSQSVLLASLATLAMAAKDTEPSPSVPAPACTATSTTGSYFDLRPDIAWPEDSGKAHSKAQHKDYYARGWDYGKNFTLNICNSVVSPVTDVVGVSKSQWANVSAYYTSQGNIYSIGSQSLDVQSRGRKLVLQYSDGSPCGKSKSKSKSKSSPRSADSVYDDEEALKKQHAHEVETYDKADDPKDRKKSTTISFLCDRDVANTHLAVSFVGTDPDECAYFFEARSHHACASSEPHKPGSVGPGSIFGIIFVIAVLVYFLGGVFYNRTVSHARGWRQLPNYSLWSGMWSFISDMFVIATASCARFLPGRRGYSYLSANDHPRNRNSDAENRLIDQLDEEWDD</sequence>
<comment type="subcellular location">
    <subcellularLocation>
        <location evidence="1">Endomembrane system</location>
    </subcellularLocation>
</comment>
<gene>
    <name evidence="12" type="ORF">BN869_000006655_1</name>
</gene>
<dbReference type="GO" id="GO:0007034">
    <property type="term" value="P:vacuolar transport"/>
    <property type="evidence" value="ECO:0007669"/>
    <property type="project" value="TreeGrafter"/>
</dbReference>
<feature type="domain" description="MRH" evidence="11">
    <location>
        <begin position="68"/>
        <end position="269"/>
    </location>
</feature>
<dbReference type="GO" id="GO:0000139">
    <property type="term" value="C:Golgi membrane"/>
    <property type="evidence" value="ECO:0007669"/>
    <property type="project" value="UniProtKB-SubCell"/>
</dbReference>
<evidence type="ECO:0000256" key="4">
    <source>
        <dbReference type="ARBA" id="ARBA00022729"/>
    </source>
</evidence>
<feature type="compositionally biased region" description="Basic and acidic residues" evidence="9">
    <location>
        <begin position="203"/>
        <end position="223"/>
    </location>
</feature>
<accession>A0A0B7K4V4</accession>
<feature type="transmembrane region" description="Helical" evidence="10">
    <location>
        <begin position="283"/>
        <end position="302"/>
    </location>
</feature>
<evidence type="ECO:0000259" key="11">
    <source>
        <dbReference type="PROSITE" id="PS51914"/>
    </source>
</evidence>
<keyword evidence="2" id="KW-0813">Transport</keyword>
<dbReference type="InterPro" id="IPR044865">
    <property type="entry name" value="MRH_dom"/>
</dbReference>
<evidence type="ECO:0000313" key="12">
    <source>
        <dbReference type="EMBL" id="CEO50597.1"/>
    </source>
</evidence>
<dbReference type="PANTHER" id="PTHR15071:SF0">
    <property type="entry name" value="MANNOSE 6-PHOSPHATE RECEPTOR-LIKE PROTEIN 1"/>
    <property type="match status" value="1"/>
</dbReference>
<evidence type="ECO:0000256" key="6">
    <source>
        <dbReference type="ARBA" id="ARBA00023136"/>
    </source>
</evidence>
<feature type="non-terminal residue" evidence="12">
    <location>
        <position position="1"/>
    </location>
</feature>
<name>A0A0B7K4V4_BIOOC</name>
<keyword evidence="8" id="KW-0325">Glycoprotein</keyword>
<dbReference type="PROSITE" id="PS51914">
    <property type="entry name" value="MRH"/>
    <property type="match status" value="1"/>
</dbReference>